<accession>A0AA88J1P7</accession>
<comment type="caution">
    <text evidence="2">The sequence shown here is derived from an EMBL/GenBank/DDBJ whole genome shotgun (WGS) entry which is preliminary data.</text>
</comment>
<evidence type="ECO:0000256" key="1">
    <source>
        <dbReference type="SAM" id="MobiDB-lite"/>
    </source>
</evidence>
<keyword evidence="3" id="KW-1185">Reference proteome</keyword>
<sequence length="88" mass="10215">MSVRSSDERWCRSRNNDMYSDKYRMSGTDRPARDPRKDYSSLVTSSPLGRQKELTGSYAPRSLIHRWSPMINRCLLPPPKNTEANPLK</sequence>
<reference evidence="2" key="1">
    <citation type="submission" date="2023-07" db="EMBL/GenBank/DDBJ databases">
        <title>draft genome sequence of fig (Ficus carica).</title>
        <authorList>
            <person name="Takahashi T."/>
            <person name="Nishimura K."/>
        </authorList>
    </citation>
    <scope>NUCLEOTIDE SEQUENCE</scope>
</reference>
<dbReference type="EMBL" id="BTGU01000136">
    <property type="protein sequence ID" value="GMN62823.1"/>
    <property type="molecule type" value="Genomic_DNA"/>
</dbReference>
<dbReference type="Proteomes" id="UP001187192">
    <property type="component" value="Unassembled WGS sequence"/>
</dbReference>
<dbReference type="AlphaFoldDB" id="A0AA88J1P7"/>
<gene>
    <name evidence="2" type="ORF">TIFTF001_031904</name>
</gene>
<name>A0AA88J1P7_FICCA</name>
<evidence type="ECO:0000313" key="2">
    <source>
        <dbReference type="EMBL" id="GMN62823.1"/>
    </source>
</evidence>
<feature type="compositionally biased region" description="Basic and acidic residues" evidence="1">
    <location>
        <begin position="30"/>
        <end position="39"/>
    </location>
</feature>
<evidence type="ECO:0000313" key="3">
    <source>
        <dbReference type="Proteomes" id="UP001187192"/>
    </source>
</evidence>
<protein>
    <submittedName>
        <fullName evidence="2">Uncharacterized protein</fullName>
    </submittedName>
</protein>
<organism evidence="2 3">
    <name type="scientific">Ficus carica</name>
    <name type="common">Common fig</name>
    <dbReference type="NCBI Taxonomy" id="3494"/>
    <lineage>
        <taxon>Eukaryota</taxon>
        <taxon>Viridiplantae</taxon>
        <taxon>Streptophyta</taxon>
        <taxon>Embryophyta</taxon>
        <taxon>Tracheophyta</taxon>
        <taxon>Spermatophyta</taxon>
        <taxon>Magnoliopsida</taxon>
        <taxon>eudicotyledons</taxon>
        <taxon>Gunneridae</taxon>
        <taxon>Pentapetalae</taxon>
        <taxon>rosids</taxon>
        <taxon>fabids</taxon>
        <taxon>Rosales</taxon>
        <taxon>Moraceae</taxon>
        <taxon>Ficeae</taxon>
        <taxon>Ficus</taxon>
    </lineage>
</organism>
<proteinExistence type="predicted"/>
<feature type="region of interest" description="Disordered" evidence="1">
    <location>
        <begin position="19"/>
        <end position="54"/>
    </location>
</feature>